<keyword evidence="1" id="KW-1133">Transmembrane helix</keyword>
<evidence type="ECO:0000313" key="2">
    <source>
        <dbReference type="EMBL" id="CAH2716948.1"/>
    </source>
</evidence>
<gene>
    <name evidence="2" type="ORF">BACCIP111895_04136</name>
</gene>
<keyword evidence="3" id="KW-1185">Reference proteome</keyword>
<feature type="transmembrane region" description="Helical" evidence="1">
    <location>
        <begin position="29"/>
        <end position="49"/>
    </location>
</feature>
<keyword evidence="1" id="KW-0812">Transmembrane</keyword>
<feature type="transmembrane region" description="Helical" evidence="1">
    <location>
        <begin position="56"/>
        <end position="81"/>
    </location>
</feature>
<keyword evidence="1" id="KW-0472">Membrane</keyword>
<accession>A0ABM9EW79</accession>
<dbReference type="EMBL" id="CALBWS010000035">
    <property type="protein sequence ID" value="CAH2716948.1"/>
    <property type="molecule type" value="Genomic_DNA"/>
</dbReference>
<reference evidence="2" key="1">
    <citation type="submission" date="2022-04" db="EMBL/GenBank/DDBJ databases">
        <authorList>
            <person name="Criscuolo A."/>
        </authorList>
    </citation>
    <scope>NUCLEOTIDE SEQUENCE</scope>
    <source>
        <strain evidence="2">CIP111895</strain>
    </source>
</reference>
<proteinExistence type="predicted"/>
<feature type="transmembrane region" description="Helical" evidence="1">
    <location>
        <begin position="5"/>
        <end position="23"/>
    </location>
</feature>
<dbReference type="Proteomes" id="UP000838308">
    <property type="component" value="Unassembled WGS sequence"/>
</dbReference>
<organism evidence="2 3">
    <name type="scientific">Neobacillus rhizosphaerae</name>
    <dbReference type="NCBI Taxonomy" id="2880965"/>
    <lineage>
        <taxon>Bacteria</taxon>
        <taxon>Bacillati</taxon>
        <taxon>Bacillota</taxon>
        <taxon>Bacilli</taxon>
        <taxon>Bacillales</taxon>
        <taxon>Bacillaceae</taxon>
        <taxon>Neobacillus</taxon>
    </lineage>
</organism>
<evidence type="ECO:0000313" key="3">
    <source>
        <dbReference type="Proteomes" id="UP000838308"/>
    </source>
</evidence>
<sequence>MTRILISLSQFVFPIVAVLLLVTGVAGSYSIQTFISLLVIGFIFSIYLVTSKKIILWGLLNIGLTIFIIVGGVIVYIGMIVSGV</sequence>
<dbReference type="RefSeq" id="WP_248737182.1">
    <property type="nucleotide sequence ID" value="NZ_CALBWS010000035.1"/>
</dbReference>
<protein>
    <submittedName>
        <fullName evidence="2">Uncharacterized protein</fullName>
    </submittedName>
</protein>
<evidence type="ECO:0000256" key="1">
    <source>
        <dbReference type="SAM" id="Phobius"/>
    </source>
</evidence>
<comment type="caution">
    <text evidence="2">The sequence shown here is derived from an EMBL/GenBank/DDBJ whole genome shotgun (WGS) entry which is preliminary data.</text>
</comment>
<name>A0ABM9EW79_9BACI</name>